<comment type="similarity">
    <text evidence="2">Belongs to the TPP enzyme family.</text>
</comment>
<protein>
    <submittedName>
        <fullName evidence="6">Acetolactate synthase-1/2/3 large subunit</fullName>
    </submittedName>
</protein>
<dbReference type="GO" id="GO:0009097">
    <property type="term" value="P:isoleucine biosynthetic process"/>
    <property type="evidence" value="ECO:0007669"/>
    <property type="project" value="TreeGrafter"/>
</dbReference>
<dbReference type="SUPFAM" id="SSF52518">
    <property type="entry name" value="Thiamin diphosphate-binding fold (THDP-binding)"/>
    <property type="match status" value="2"/>
</dbReference>
<dbReference type="InterPro" id="IPR012001">
    <property type="entry name" value="Thiamin_PyroP_enz_TPP-bd_dom"/>
</dbReference>
<dbReference type="FunFam" id="3.40.50.970:FF:000007">
    <property type="entry name" value="Acetolactate synthase"/>
    <property type="match status" value="1"/>
</dbReference>
<dbReference type="InterPro" id="IPR029035">
    <property type="entry name" value="DHS-like_NAD/FAD-binding_dom"/>
</dbReference>
<dbReference type="STRING" id="937218.SAMN06297251_102355"/>
<evidence type="ECO:0000256" key="1">
    <source>
        <dbReference type="ARBA" id="ARBA00001964"/>
    </source>
</evidence>
<dbReference type="InterPro" id="IPR011766">
    <property type="entry name" value="TPP_enzyme_TPP-bd"/>
</dbReference>
<organism evidence="6 7">
    <name type="scientific">Fulvimarina manganoxydans</name>
    <dbReference type="NCBI Taxonomy" id="937218"/>
    <lineage>
        <taxon>Bacteria</taxon>
        <taxon>Pseudomonadati</taxon>
        <taxon>Pseudomonadota</taxon>
        <taxon>Alphaproteobacteria</taxon>
        <taxon>Hyphomicrobiales</taxon>
        <taxon>Aurantimonadaceae</taxon>
        <taxon>Fulvimarina</taxon>
    </lineage>
</organism>
<proteinExistence type="inferred from homology"/>
<sequence>MLKQVEAGSGQRLEGDETGRGADLLVRSLKAAGVTRIYSLSGNQIMPVYDACIDAGIEIVHTRHEAAAVFMADAHAQITGGLGVALVTAAPGAMNALGALYSARTSESPVLILTGDSSVSQDGMGAFQELDQVSIVRPLVKSSQRPETVEALGSALTDAIRTARSGRPGPVHIALPFDVLETETTFVPIDPSRFDISDQAGTEEDCAALLDAVDRAERPLVLMGPSLSATRQGDLAERFSNALDCPVVVMESPRGLKDPSLGAFASVLSKADLIVTFGKPIDFTLGFGKPAAPDCRWIVLDPDSAEIERARRNLGTGLIHAIQAEARPFAESVIGCARRETRAARSDWRETATRLIAARSEADRTESEGRVTPQALTRAVQSRLDKAGESIVVCDGGEFGQWAQAGTNGTRRIVNGPSGAIGGSPCYGLAAKLARPQALVYALMGDGTVGFHLAEFETAAREGAAFVAIVGNDMCWNAEHQIQLRQYGPDRLIGCQLSDARYDLAVAALGGHGEFVSDIADLDAALARAEASGKVALVNVLIEGRPAPSGTGH</sequence>
<dbReference type="Pfam" id="PF02776">
    <property type="entry name" value="TPP_enzyme_N"/>
    <property type="match status" value="1"/>
</dbReference>
<gene>
    <name evidence="6" type="ORF">SAMN06297251_102355</name>
</gene>
<dbReference type="Gene3D" id="3.40.50.1220">
    <property type="entry name" value="TPP-binding domain"/>
    <property type="match status" value="1"/>
</dbReference>
<name>A0A1W1ZEE9_9HYPH</name>
<dbReference type="GO" id="GO:0003984">
    <property type="term" value="F:acetolactate synthase activity"/>
    <property type="evidence" value="ECO:0007669"/>
    <property type="project" value="TreeGrafter"/>
</dbReference>
<dbReference type="EMBL" id="FWXR01000002">
    <property type="protein sequence ID" value="SMC46572.1"/>
    <property type="molecule type" value="Genomic_DNA"/>
</dbReference>
<dbReference type="SUPFAM" id="SSF52467">
    <property type="entry name" value="DHS-like NAD/FAD-binding domain"/>
    <property type="match status" value="1"/>
</dbReference>
<dbReference type="PANTHER" id="PTHR18968:SF166">
    <property type="entry name" value="2-HYDROXYACYL-COA LYASE 2"/>
    <property type="match status" value="1"/>
</dbReference>
<dbReference type="OrthoDB" id="4494979at2"/>
<accession>A0A1W1ZEE9</accession>
<keyword evidence="3" id="KW-0786">Thiamine pyrophosphate</keyword>
<evidence type="ECO:0000256" key="3">
    <source>
        <dbReference type="ARBA" id="ARBA00023052"/>
    </source>
</evidence>
<keyword evidence="7" id="KW-1185">Reference proteome</keyword>
<dbReference type="PANTHER" id="PTHR18968">
    <property type="entry name" value="THIAMINE PYROPHOSPHATE ENZYMES"/>
    <property type="match status" value="1"/>
</dbReference>
<dbReference type="InterPro" id="IPR029061">
    <property type="entry name" value="THDP-binding"/>
</dbReference>
<dbReference type="InterPro" id="IPR045229">
    <property type="entry name" value="TPP_enz"/>
</dbReference>
<dbReference type="GO" id="GO:0030976">
    <property type="term" value="F:thiamine pyrophosphate binding"/>
    <property type="evidence" value="ECO:0007669"/>
    <property type="project" value="InterPro"/>
</dbReference>
<comment type="cofactor">
    <cofactor evidence="1">
        <name>thiamine diphosphate</name>
        <dbReference type="ChEBI" id="CHEBI:58937"/>
    </cofactor>
</comment>
<evidence type="ECO:0000313" key="7">
    <source>
        <dbReference type="Proteomes" id="UP000192656"/>
    </source>
</evidence>
<evidence type="ECO:0000259" key="4">
    <source>
        <dbReference type="Pfam" id="PF02775"/>
    </source>
</evidence>
<dbReference type="GO" id="GO:0050660">
    <property type="term" value="F:flavin adenine dinucleotide binding"/>
    <property type="evidence" value="ECO:0007669"/>
    <property type="project" value="TreeGrafter"/>
</dbReference>
<dbReference type="Pfam" id="PF02775">
    <property type="entry name" value="TPP_enzyme_C"/>
    <property type="match status" value="1"/>
</dbReference>
<evidence type="ECO:0000259" key="5">
    <source>
        <dbReference type="Pfam" id="PF02776"/>
    </source>
</evidence>
<feature type="domain" description="Thiamine pyrophosphate enzyme N-terminal TPP-binding" evidence="5">
    <location>
        <begin position="20"/>
        <end position="135"/>
    </location>
</feature>
<dbReference type="RefSeq" id="WP_084408785.1">
    <property type="nucleotide sequence ID" value="NZ_FWXR01000002.1"/>
</dbReference>
<evidence type="ECO:0000256" key="2">
    <source>
        <dbReference type="ARBA" id="ARBA00007812"/>
    </source>
</evidence>
<reference evidence="6 7" key="1">
    <citation type="submission" date="2017-04" db="EMBL/GenBank/DDBJ databases">
        <authorList>
            <person name="Afonso C.L."/>
            <person name="Miller P.J."/>
            <person name="Scott M.A."/>
            <person name="Spackman E."/>
            <person name="Goraichik I."/>
            <person name="Dimitrov K.M."/>
            <person name="Suarez D.L."/>
            <person name="Swayne D.E."/>
        </authorList>
    </citation>
    <scope>NUCLEOTIDE SEQUENCE [LARGE SCALE GENOMIC DNA]</scope>
    <source>
        <strain evidence="6 7">CGMCC 1.10972</strain>
    </source>
</reference>
<dbReference type="GO" id="GO:0009099">
    <property type="term" value="P:L-valine biosynthetic process"/>
    <property type="evidence" value="ECO:0007669"/>
    <property type="project" value="TreeGrafter"/>
</dbReference>
<dbReference type="Proteomes" id="UP000192656">
    <property type="component" value="Unassembled WGS sequence"/>
</dbReference>
<dbReference type="CDD" id="cd07035">
    <property type="entry name" value="TPP_PYR_POX_like"/>
    <property type="match status" value="1"/>
</dbReference>
<dbReference type="AlphaFoldDB" id="A0A1W1ZEE9"/>
<feature type="domain" description="Thiamine pyrophosphate enzyme TPP-binding" evidence="4">
    <location>
        <begin position="397"/>
        <end position="540"/>
    </location>
</feature>
<dbReference type="Gene3D" id="3.40.50.970">
    <property type="match status" value="2"/>
</dbReference>
<dbReference type="GO" id="GO:0005948">
    <property type="term" value="C:acetolactate synthase complex"/>
    <property type="evidence" value="ECO:0007669"/>
    <property type="project" value="TreeGrafter"/>
</dbReference>
<evidence type="ECO:0000313" key="6">
    <source>
        <dbReference type="EMBL" id="SMC46572.1"/>
    </source>
</evidence>